<evidence type="ECO:0000313" key="2">
    <source>
        <dbReference type="EMBL" id="VDK48347.1"/>
    </source>
</evidence>
<evidence type="ECO:0000259" key="1">
    <source>
        <dbReference type="Pfam" id="PF18503"/>
    </source>
</evidence>
<reference evidence="2 3" key="1">
    <citation type="submission" date="2018-11" db="EMBL/GenBank/DDBJ databases">
        <authorList>
            <consortium name="Pathogen Informatics"/>
        </authorList>
    </citation>
    <scope>NUCLEOTIDE SEQUENCE [LARGE SCALE GENOMIC DNA]</scope>
</reference>
<protein>
    <recommendedName>
        <fullName evidence="1">6S proteasome subunit Rpn6 C-terminal helix domain-containing protein</fullName>
    </recommendedName>
</protein>
<feature type="domain" description="6S proteasome subunit Rpn6 C-terminal helix" evidence="1">
    <location>
        <begin position="26"/>
        <end position="51"/>
    </location>
</feature>
<name>A0A3P6QQT0_CYLGO</name>
<dbReference type="EMBL" id="UYRV01002254">
    <property type="protein sequence ID" value="VDK48347.1"/>
    <property type="molecule type" value="Genomic_DNA"/>
</dbReference>
<accession>A0A3P6QQT0</accession>
<dbReference type="OrthoDB" id="5821072at2759"/>
<organism evidence="2 3">
    <name type="scientific">Cylicostephanus goldi</name>
    <name type="common">Nematode worm</name>
    <dbReference type="NCBI Taxonomy" id="71465"/>
    <lineage>
        <taxon>Eukaryota</taxon>
        <taxon>Metazoa</taxon>
        <taxon>Ecdysozoa</taxon>
        <taxon>Nematoda</taxon>
        <taxon>Chromadorea</taxon>
        <taxon>Rhabditida</taxon>
        <taxon>Rhabditina</taxon>
        <taxon>Rhabditomorpha</taxon>
        <taxon>Strongyloidea</taxon>
        <taxon>Strongylidae</taxon>
        <taxon>Cylicostephanus</taxon>
    </lineage>
</organism>
<proteinExistence type="predicted"/>
<dbReference type="InterPro" id="IPR040780">
    <property type="entry name" value="Rpn6_C_helix"/>
</dbReference>
<dbReference type="AlphaFoldDB" id="A0A3P6QQT0"/>
<dbReference type="Gene3D" id="1.25.40.570">
    <property type="match status" value="1"/>
</dbReference>
<gene>
    <name evidence="2" type="ORF">CGOC_LOCUS1253</name>
</gene>
<evidence type="ECO:0000313" key="3">
    <source>
        <dbReference type="Proteomes" id="UP000271889"/>
    </source>
</evidence>
<dbReference type="Pfam" id="PF18503">
    <property type="entry name" value="RPN6_C_helix"/>
    <property type="match status" value="1"/>
</dbReference>
<keyword evidence="3" id="KW-1185">Reference proteome</keyword>
<sequence length="55" mass="6042">MILDKKFSGSLHQGDGMLIVYDVSSPDATYETALKTIHAMGEVVDALYQRAGKIR</sequence>
<dbReference type="Proteomes" id="UP000271889">
    <property type="component" value="Unassembled WGS sequence"/>
</dbReference>